<dbReference type="Gene3D" id="1.20.1730.10">
    <property type="entry name" value="Sodium/glucose cotransporter"/>
    <property type="match status" value="1"/>
</dbReference>
<evidence type="ECO:0000256" key="8">
    <source>
        <dbReference type="ARBA" id="ARBA00023053"/>
    </source>
</evidence>
<feature type="transmembrane region" description="Helical" evidence="14">
    <location>
        <begin position="355"/>
        <end position="373"/>
    </location>
</feature>
<feature type="transmembrane region" description="Helical" evidence="14">
    <location>
        <begin position="379"/>
        <end position="402"/>
    </location>
</feature>
<evidence type="ECO:0000256" key="4">
    <source>
        <dbReference type="ARBA" id="ARBA00022475"/>
    </source>
</evidence>
<dbReference type="Pfam" id="PF00474">
    <property type="entry name" value="SSF"/>
    <property type="match status" value="1"/>
</dbReference>
<sequence>MRKTKSFSDFFLGGGDVGPWMTAFSYGTAYFSAVVFIGFAGKVGWGFGFSGVWIGVFNALIGVLGVWGLMGWRIKKMSIEYGVSTLSEFLEKRYNTGSMKLVSSIAIFIFLIPYSAAVFIGLSKLFEASFPGIEYWHVVIAMGTFTSIYLVLGGYKSMTMIDTVFGMIMTASVIVLVFFALNKGGGMVSITETISNINPKLTQPIGPPGWWPLFSLIFLTSVAPFAMPQLIQKFYAIKDKRSIKIGMYASTFFALLIGCIAYFIGSTTRVFLNPENAPLSFPNGATGAMDPDALMPELLNFIVPESLNIIILILILSASMSTLAALVLISSSSLVKDFYAGYINKNVSDKGLTSLMRAGSILFVIISVIIALIKPDSIVAILGVSWGAVGSFFLGPFVWGLFSKKVNSFGAWSSSILGLGTTLVLFFTGWSSPEAGTIGMIVSLAVNPIFSFLKPKKD</sequence>
<keyword evidence="11" id="KW-0739">Sodium transport</keyword>
<protein>
    <submittedName>
        <fullName evidence="15">Sodium/pantothenate symporter</fullName>
    </submittedName>
</protein>
<feature type="transmembrane region" description="Helical" evidence="14">
    <location>
        <begin position="210"/>
        <end position="231"/>
    </location>
</feature>
<keyword evidence="7 14" id="KW-1133">Transmembrane helix</keyword>
<gene>
    <name evidence="15" type="primary">panF</name>
    <name evidence="15" type="ORF">MBHS_01178</name>
</gene>
<dbReference type="PROSITE" id="PS00457">
    <property type="entry name" value="NA_SOLUT_SYMP_2"/>
    <property type="match status" value="1"/>
</dbReference>
<dbReference type="RefSeq" id="WP_286019103.1">
    <property type="nucleotide sequence ID" value="NZ_FMSV02000195.1"/>
</dbReference>
<feature type="transmembrane region" description="Helical" evidence="14">
    <location>
        <begin position="135"/>
        <end position="152"/>
    </location>
</feature>
<keyword evidence="8" id="KW-0915">Sodium</keyword>
<evidence type="ECO:0000256" key="6">
    <source>
        <dbReference type="ARBA" id="ARBA00022847"/>
    </source>
</evidence>
<dbReference type="PANTHER" id="PTHR48086">
    <property type="entry name" value="SODIUM/PROLINE SYMPORTER-RELATED"/>
    <property type="match status" value="1"/>
</dbReference>
<accession>A0A1H6F8L9</accession>
<dbReference type="EMBL" id="FMSV02000195">
    <property type="protein sequence ID" value="SEH05325.1"/>
    <property type="molecule type" value="Genomic_DNA"/>
</dbReference>
<dbReference type="AlphaFoldDB" id="A0A1H6F8L9"/>
<evidence type="ECO:0000256" key="5">
    <source>
        <dbReference type="ARBA" id="ARBA00022692"/>
    </source>
</evidence>
<feature type="transmembrane region" description="Helical" evidence="14">
    <location>
        <begin position="101"/>
        <end position="123"/>
    </location>
</feature>
<dbReference type="GO" id="GO:0006814">
    <property type="term" value="P:sodium ion transport"/>
    <property type="evidence" value="ECO:0007669"/>
    <property type="project" value="UniProtKB-KW"/>
</dbReference>
<keyword evidence="16" id="KW-1185">Reference proteome</keyword>
<dbReference type="PROSITE" id="PS50283">
    <property type="entry name" value="NA_SOLUT_SYMP_3"/>
    <property type="match status" value="1"/>
</dbReference>
<reference evidence="15 16" key="1">
    <citation type="submission" date="2016-10" db="EMBL/GenBank/DDBJ databases">
        <authorList>
            <person name="de Groot N.N."/>
        </authorList>
    </citation>
    <scope>NUCLEOTIDE SEQUENCE [LARGE SCALE GENOMIC DNA]</scope>
    <source>
        <strain evidence="15">MBHS1</strain>
    </source>
</reference>
<comment type="subcellular location">
    <subcellularLocation>
        <location evidence="1">Cell membrane</location>
        <topology evidence="1">Multi-pass membrane protein</topology>
    </subcellularLocation>
</comment>
<dbReference type="InterPro" id="IPR050277">
    <property type="entry name" value="Sodium:Solute_Symporter"/>
</dbReference>
<evidence type="ECO:0000256" key="7">
    <source>
        <dbReference type="ARBA" id="ARBA00022989"/>
    </source>
</evidence>
<feature type="transmembrane region" description="Helical" evidence="14">
    <location>
        <begin position="243"/>
        <end position="264"/>
    </location>
</feature>
<dbReference type="Proteomes" id="UP000236724">
    <property type="component" value="Unassembled WGS sequence"/>
</dbReference>
<dbReference type="GO" id="GO:0046942">
    <property type="term" value="P:carboxylic acid transport"/>
    <property type="evidence" value="ECO:0007669"/>
    <property type="project" value="UniProtKB-ARBA"/>
</dbReference>
<keyword evidence="5 14" id="KW-0812">Transmembrane</keyword>
<feature type="transmembrane region" description="Helical" evidence="14">
    <location>
        <begin position="20"/>
        <end position="41"/>
    </location>
</feature>
<keyword evidence="3" id="KW-0813">Transport</keyword>
<feature type="transmembrane region" description="Helical" evidence="14">
    <location>
        <begin position="309"/>
        <end position="335"/>
    </location>
</feature>
<dbReference type="InterPro" id="IPR001734">
    <property type="entry name" value="Na/solute_symporter"/>
</dbReference>
<feature type="transmembrane region" description="Helical" evidence="14">
    <location>
        <begin position="47"/>
        <end position="69"/>
    </location>
</feature>
<evidence type="ECO:0000313" key="16">
    <source>
        <dbReference type="Proteomes" id="UP000236724"/>
    </source>
</evidence>
<evidence type="ECO:0000313" key="15">
    <source>
        <dbReference type="EMBL" id="SEH05325.1"/>
    </source>
</evidence>
<comment type="catalytic activity">
    <reaction evidence="12">
        <text>L-proline(in) + Na(+)(in) = L-proline(out) + Na(+)(out)</text>
        <dbReference type="Rhea" id="RHEA:28967"/>
        <dbReference type="ChEBI" id="CHEBI:29101"/>
        <dbReference type="ChEBI" id="CHEBI:60039"/>
    </reaction>
</comment>
<dbReference type="PANTHER" id="PTHR48086:SF3">
    <property type="entry name" value="SODIUM_PROLINE SYMPORTER"/>
    <property type="match status" value="1"/>
</dbReference>
<proteinExistence type="inferred from homology"/>
<evidence type="ECO:0000256" key="3">
    <source>
        <dbReference type="ARBA" id="ARBA00022448"/>
    </source>
</evidence>
<evidence type="ECO:0000256" key="13">
    <source>
        <dbReference type="RuleBase" id="RU362091"/>
    </source>
</evidence>
<keyword evidence="10 14" id="KW-0472">Membrane</keyword>
<keyword evidence="6" id="KW-0769">Symport</keyword>
<evidence type="ECO:0000256" key="14">
    <source>
        <dbReference type="SAM" id="Phobius"/>
    </source>
</evidence>
<dbReference type="InterPro" id="IPR038377">
    <property type="entry name" value="Na/Glc_symporter_sf"/>
</dbReference>
<feature type="transmembrane region" description="Helical" evidence="14">
    <location>
        <begin position="409"/>
        <end position="429"/>
    </location>
</feature>
<keyword evidence="9" id="KW-0406">Ion transport</keyword>
<evidence type="ECO:0000256" key="9">
    <source>
        <dbReference type="ARBA" id="ARBA00023065"/>
    </source>
</evidence>
<dbReference type="InterPro" id="IPR018212">
    <property type="entry name" value="Na/solute_symporter_CS"/>
</dbReference>
<evidence type="ECO:0000256" key="10">
    <source>
        <dbReference type="ARBA" id="ARBA00023136"/>
    </source>
</evidence>
<feature type="transmembrane region" description="Helical" evidence="14">
    <location>
        <begin position="164"/>
        <end position="181"/>
    </location>
</feature>
<keyword evidence="4" id="KW-1003">Cell membrane</keyword>
<evidence type="ECO:0000256" key="12">
    <source>
        <dbReference type="ARBA" id="ARBA00033708"/>
    </source>
</evidence>
<evidence type="ECO:0000256" key="2">
    <source>
        <dbReference type="ARBA" id="ARBA00006434"/>
    </source>
</evidence>
<name>A0A1H6F8L9_9GAMM</name>
<organism evidence="15 16">
    <name type="scientific">Candidatus Venteria ishoeyi</name>
    <dbReference type="NCBI Taxonomy" id="1899563"/>
    <lineage>
        <taxon>Bacteria</taxon>
        <taxon>Pseudomonadati</taxon>
        <taxon>Pseudomonadota</taxon>
        <taxon>Gammaproteobacteria</taxon>
        <taxon>Thiotrichales</taxon>
        <taxon>Thiotrichaceae</taxon>
        <taxon>Venteria</taxon>
    </lineage>
</organism>
<evidence type="ECO:0000256" key="11">
    <source>
        <dbReference type="ARBA" id="ARBA00023201"/>
    </source>
</evidence>
<dbReference type="GO" id="GO:0015293">
    <property type="term" value="F:symporter activity"/>
    <property type="evidence" value="ECO:0007669"/>
    <property type="project" value="UniProtKB-KW"/>
</dbReference>
<dbReference type="GO" id="GO:0005886">
    <property type="term" value="C:plasma membrane"/>
    <property type="evidence" value="ECO:0007669"/>
    <property type="project" value="UniProtKB-SubCell"/>
</dbReference>
<comment type="similarity">
    <text evidence="2 13">Belongs to the sodium:solute symporter (SSF) (TC 2.A.21) family.</text>
</comment>
<feature type="transmembrane region" description="Helical" evidence="14">
    <location>
        <begin position="435"/>
        <end position="453"/>
    </location>
</feature>
<evidence type="ECO:0000256" key="1">
    <source>
        <dbReference type="ARBA" id="ARBA00004651"/>
    </source>
</evidence>